<keyword evidence="1" id="KW-0805">Transcription regulation</keyword>
<dbReference type="SMR" id="M1ABL6"/>
<keyword evidence="2" id="KW-0804">Transcription</keyword>
<feature type="compositionally biased region" description="Gly residues" evidence="4">
    <location>
        <begin position="26"/>
        <end position="38"/>
    </location>
</feature>
<dbReference type="NCBIfam" id="TIGR01557">
    <property type="entry name" value="myb_SHAQKYF"/>
    <property type="match status" value="1"/>
</dbReference>
<dbReference type="InterPro" id="IPR046955">
    <property type="entry name" value="PHR1-like"/>
</dbReference>
<dbReference type="InterPro" id="IPR006447">
    <property type="entry name" value="Myb_dom_plants"/>
</dbReference>
<organism evidence="5 6">
    <name type="scientific">Solanum tuberosum</name>
    <name type="common">Potato</name>
    <dbReference type="NCBI Taxonomy" id="4113"/>
    <lineage>
        <taxon>Eukaryota</taxon>
        <taxon>Viridiplantae</taxon>
        <taxon>Streptophyta</taxon>
        <taxon>Embryophyta</taxon>
        <taxon>Tracheophyta</taxon>
        <taxon>Spermatophyta</taxon>
        <taxon>Magnoliopsida</taxon>
        <taxon>eudicotyledons</taxon>
        <taxon>Gunneridae</taxon>
        <taxon>Pentapetalae</taxon>
        <taxon>asterids</taxon>
        <taxon>lamiids</taxon>
        <taxon>Solanales</taxon>
        <taxon>Solanaceae</taxon>
        <taxon>Solanoideae</taxon>
        <taxon>Solaneae</taxon>
        <taxon>Solanum</taxon>
    </lineage>
</organism>
<proteinExistence type="predicted"/>
<accession>M1ABL6</accession>
<dbReference type="GO" id="GO:0003677">
    <property type="term" value="F:DNA binding"/>
    <property type="evidence" value="ECO:0007669"/>
    <property type="project" value="InterPro"/>
</dbReference>
<evidence type="ECO:0000256" key="2">
    <source>
        <dbReference type="ARBA" id="ARBA00023163"/>
    </source>
</evidence>
<dbReference type="EnsemblPlants" id="PGSC0003DMT400019101">
    <property type="protein sequence ID" value="PGSC0003DMT400019101"/>
    <property type="gene ID" value="PGSC0003DMG400007401"/>
</dbReference>
<evidence type="ECO:0000313" key="5">
    <source>
        <dbReference type="EnsemblPlants" id="PGSC0003DMT400019101"/>
    </source>
</evidence>
<dbReference type="Gene3D" id="1.10.10.60">
    <property type="entry name" value="Homeodomain-like"/>
    <property type="match status" value="1"/>
</dbReference>
<dbReference type="GO" id="GO:0003700">
    <property type="term" value="F:DNA-binding transcription factor activity"/>
    <property type="evidence" value="ECO:0007669"/>
    <property type="project" value="InterPro"/>
</dbReference>
<protein>
    <submittedName>
        <fullName evidence="5">MYB-CC type transfactor</fullName>
    </submittedName>
</protein>
<evidence type="ECO:0000256" key="3">
    <source>
        <dbReference type="ARBA" id="ARBA00023242"/>
    </source>
</evidence>
<reference evidence="5" key="2">
    <citation type="submission" date="2015-06" db="UniProtKB">
        <authorList>
            <consortium name="EnsemblPlants"/>
        </authorList>
    </citation>
    <scope>IDENTIFICATION</scope>
    <source>
        <strain evidence="5">DM1-3 516 R44</strain>
    </source>
</reference>
<dbReference type="Proteomes" id="UP000011115">
    <property type="component" value="Unassembled WGS sequence"/>
</dbReference>
<evidence type="ECO:0000256" key="1">
    <source>
        <dbReference type="ARBA" id="ARBA00023015"/>
    </source>
</evidence>
<dbReference type="ExpressionAtlas" id="M1ABL6">
    <property type="expression patterns" value="baseline and differential"/>
</dbReference>
<dbReference type="PANTHER" id="PTHR31499:SF79">
    <property type="entry name" value="HTH MYB-TYPE DOMAIN-CONTAINING PROTEIN"/>
    <property type="match status" value="1"/>
</dbReference>
<sequence>MYQPKGVPSSSLAHSNAAVDSQSLDCGGGSMDPTGGGNNNSSLASKQRLRWTNELHERFVDAVAQLGGPDSKFQDFHFVQPSPPAYGP</sequence>
<dbReference type="HOGENOM" id="CLU_2473340_0_0_1"/>
<name>M1ABL6_SOLTU</name>
<feature type="region of interest" description="Disordered" evidence="4">
    <location>
        <begin position="1"/>
        <end position="49"/>
    </location>
</feature>
<dbReference type="Gramene" id="PGSC0003DMT400019101">
    <property type="protein sequence ID" value="PGSC0003DMT400019101"/>
    <property type="gene ID" value="PGSC0003DMG400007401"/>
</dbReference>
<dbReference type="PANTHER" id="PTHR31499">
    <property type="entry name" value="MYB FAMILY TRANSCRIPTION FACTOR PHL11"/>
    <property type="match status" value="1"/>
</dbReference>
<keyword evidence="6" id="KW-1185">Reference proteome</keyword>
<dbReference type="OrthoDB" id="551907at2759"/>
<dbReference type="SUPFAM" id="SSF46689">
    <property type="entry name" value="Homeodomain-like"/>
    <property type="match status" value="1"/>
</dbReference>
<feature type="compositionally biased region" description="Polar residues" evidence="4">
    <location>
        <begin position="8"/>
        <end position="24"/>
    </location>
</feature>
<evidence type="ECO:0000313" key="6">
    <source>
        <dbReference type="Proteomes" id="UP000011115"/>
    </source>
</evidence>
<gene>
    <name evidence="5" type="primary">LOC102604067</name>
</gene>
<evidence type="ECO:0000256" key="4">
    <source>
        <dbReference type="SAM" id="MobiDB-lite"/>
    </source>
</evidence>
<dbReference type="InterPro" id="IPR009057">
    <property type="entry name" value="Homeodomain-like_sf"/>
</dbReference>
<reference evidence="6" key="1">
    <citation type="journal article" date="2011" name="Nature">
        <title>Genome sequence and analysis of the tuber crop potato.</title>
        <authorList>
            <consortium name="The Potato Genome Sequencing Consortium"/>
        </authorList>
    </citation>
    <scope>NUCLEOTIDE SEQUENCE [LARGE SCALE GENOMIC DNA]</scope>
    <source>
        <strain evidence="6">cv. DM1-3 516 R44</strain>
    </source>
</reference>
<dbReference type="AlphaFoldDB" id="M1ABL6"/>
<keyword evidence="3" id="KW-0539">Nucleus</keyword>